<keyword evidence="2" id="KW-1185">Reference proteome</keyword>
<accession>A0A2S9PY86</accession>
<proteinExistence type="predicted"/>
<gene>
    <name evidence="1" type="ORF">C6N75_09865</name>
</gene>
<sequence length="84" mass="9615">MTEAEIGPARRAFMDSLVQQRGWSKAYVELINRRMELESEASQDRVEGFREAAAIILATEKGISREEARHRADQDWQDFTAACI</sequence>
<name>A0A2S9PY86_9ACTN</name>
<comment type="caution">
    <text evidence="1">The sequence shown here is derived from an EMBL/GenBank/DDBJ whole genome shotgun (WGS) entry which is preliminary data.</text>
</comment>
<organism evidence="1 2">
    <name type="scientific">Streptomyces solincola</name>
    <dbReference type="NCBI Taxonomy" id="2100817"/>
    <lineage>
        <taxon>Bacteria</taxon>
        <taxon>Bacillati</taxon>
        <taxon>Actinomycetota</taxon>
        <taxon>Actinomycetes</taxon>
        <taxon>Kitasatosporales</taxon>
        <taxon>Streptomycetaceae</taxon>
        <taxon>Streptomyces</taxon>
    </lineage>
</organism>
<dbReference type="AlphaFoldDB" id="A0A2S9PY86"/>
<evidence type="ECO:0000313" key="1">
    <source>
        <dbReference type="EMBL" id="PRH79380.1"/>
    </source>
</evidence>
<reference evidence="1 2" key="1">
    <citation type="submission" date="2018-03" db="EMBL/GenBank/DDBJ databases">
        <title>Novel Streptomyces sp. from soil.</title>
        <authorList>
            <person name="Tan G.Y.A."/>
            <person name="Lee Z.Y."/>
        </authorList>
    </citation>
    <scope>NUCLEOTIDE SEQUENCE [LARGE SCALE GENOMIC DNA]</scope>
    <source>
        <strain evidence="1 2">ST5x</strain>
    </source>
</reference>
<dbReference type="RefSeq" id="WP_105868496.1">
    <property type="nucleotide sequence ID" value="NZ_PVLV01000121.1"/>
</dbReference>
<dbReference type="Proteomes" id="UP000239322">
    <property type="component" value="Unassembled WGS sequence"/>
</dbReference>
<dbReference type="EMBL" id="PVLV01000121">
    <property type="protein sequence ID" value="PRH79380.1"/>
    <property type="molecule type" value="Genomic_DNA"/>
</dbReference>
<evidence type="ECO:0000313" key="2">
    <source>
        <dbReference type="Proteomes" id="UP000239322"/>
    </source>
</evidence>
<protein>
    <submittedName>
        <fullName evidence="1">Uncharacterized protein</fullName>
    </submittedName>
</protein>